<organism evidence="3 4">
    <name type="scientific">Porticoccus litoralis</name>
    <dbReference type="NCBI Taxonomy" id="434086"/>
    <lineage>
        <taxon>Bacteria</taxon>
        <taxon>Pseudomonadati</taxon>
        <taxon>Pseudomonadota</taxon>
        <taxon>Gammaproteobacteria</taxon>
        <taxon>Cellvibrionales</taxon>
        <taxon>Porticoccaceae</taxon>
        <taxon>Porticoccus</taxon>
    </lineage>
</organism>
<proteinExistence type="predicted"/>
<dbReference type="AlphaFoldDB" id="A0AAW8B4S8"/>
<reference evidence="3" key="1">
    <citation type="journal article" date="2010" name="Int. J. Syst. Evol. Microbiol.">
        <title>Porticoccus litoralis gen. nov., sp. nov., a gammaproteobacterium isolated from the Yellow Sea.</title>
        <authorList>
            <person name="Oh H.M."/>
            <person name="Kim H."/>
            <person name="Kim K.M."/>
            <person name="Min G.S."/>
            <person name="Cho J.C."/>
        </authorList>
    </citation>
    <scope>NUCLEOTIDE SEQUENCE</scope>
    <source>
        <strain evidence="3">DSM 25064</strain>
    </source>
</reference>
<keyword evidence="4" id="KW-1185">Reference proteome</keyword>
<comment type="caution">
    <text evidence="3">The sequence shown here is derived from an EMBL/GenBank/DDBJ whole genome shotgun (WGS) entry which is preliminary data.</text>
</comment>
<feature type="region of interest" description="Disordered" evidence="1">
    <location>
        <begin position="85"/>
        <end position="106"/>
    </location>
</feature>
<evidence type="ECO:0000313" key="4">
    <source>
        <dbReference type="Proteomes" id="UP001178354"/>
    </source>
</evidence>
<reference evidence="3" key="2">
    <citation type="submission" date="2023-08" db="EMBL/GenBank/DDBJ databases">
        <authorList>
            <person name="Luo J."/>
        </authorList>
    </citation>
    <scope>NUCLEOTIDE SEQUENCE</scope>
    <source>
        <strain evidence="3">DSM 25064</strain>
    </source>
</reference>
<dbReference type="Pfam" id="PF20661">
    <property type="entry name" value="SutA-RBD"/>
    <property type="match status" value="1"/>
</dbReference>
<gene>
    <name evidence="3" type="ORF">Q8A57_10595</name>
</gene>
<dbReference type="EMBL" id="JAUUUU010000007">
    <property type="protein sequence ID" value="MDP1521417.1"/>
    <property type="molecule type" value="Genomic_DNA"/>
</dbReference>
<sequence>MGSLVEWLMTMANKPPLKKPPDKSQLRRELQQQIQDYLTHGGEIHKIPRGVSGRDNPLEGLPMAFFNQPKAERTPIPEVVAALDARRQKTSKSGKTTPSKPKEKIIYDDFGEPIRKIWVEE</sequence>
<evidence type="ECO:0000256" key="1">
    <source>
        <dbReference type="SAM" id="MobiDB-lite"/>
    </source>
</evidence>
<feature type="domain" description="Transcriptional regulator SutA RNAP-binding" evidence="2">
    <location>
        <begin position="22"/>
        <end position="54"/>
    </location>
</feature>
<name>A0AAW8B4S8_9GAMM</name>
<dbReference type="Proteomes" id="UP001178354">
    <property type="component" value="Unassembled WGS sequence"/>
</dbReference>
<accession>A0AAW8B4S8</accession>
<evidence type="ECO:0000313" key="3">
    <source>
        <dbReference type="EMBL" id="MDP1521417.1"/>
    </source>
</evidence>
<protein>
    <recommendedName>
        <fullName evidence="2">Transcriptional regulator SutA RNAP-binding domain-containing protein</fullName>
    </recommendedName>
</protein>
<dbReference type="InterPro" id="IPR049191">
    <property type="entry name" value="SutA_RBD"/>
</dbReference>
<evidence type="ECO:0000259" key="2">
    <source>
        <dbReference type="Pfam" id="PF20661"/>
    </source>
</evidence>
<dbReference type="RefSeq" id="WP_305171082.1">
    <property type="nucleotide sequence ID" value="NZ_JAUUUU010000007.1"/>
</dbReference>